<organism evidence="2 3">
    <name type="scientific">Priestia megaterium (strain DSM 319 / IMG 1521)</name>
    <name type="common">Bacillus megaterium</name>
    <dbReference type="NCBI Taxonomy" id="592022"/>
    <lineage>
        <taxon>Bacteria</taxon>
        <taxon>Bacillati</taxon>
        <taxon>Bacillota</taxon>
        <taxon>Bacilli</taxon>
        <taxon>Bacillales</taxon>
        <taxon>Bacillaceae</taxon>
        <taxon>Priestia</taxon>
    </lineage>
</organism>
<dbReference type="EMBL" id="CP001982">
    <property type="protein sequence ID" value="ADF38586.1"/>
    <property type="molecule type" value="Genomic_DNA"/>
</dbReference>
<evidence type="ECO:0000313" key="3">
    <source>
        <dbReference type="Proteomes" id="UP000002365"/>
    </source>
</evidence>
<evidence type="ECO:0000256" key="1">
    <source>
        <dbReference type="SAM" id="Phobius"/>
    </source>
</evidence>
<reference evidence="2 3" key="1">
    <citation type="journal article" date="2011" name="J. Bacteriol.">
        <title>Genome sequences of the biotechnologically important Bacillus megaterium strains QM B1551 and DSM319.</title>
        <authorList>
            <person name="Eppinger M."/>
            <person name="Bunk B."/>
            <person name="Johns M.A."/>
            <person name="Edirisinghe J.N."/>
            <person name="Kutumbaka K.K."/>
            <person name="Koenig S.S."/>
            <person name="Huot Creasy H."/>
            <person name="Rosovitz M.J."/>
            <person name="Riley D.R."/>
            <person name="Daugherty S."/>
            <person name="Martin M."/>
            <person name="Elbourne L.D."/>
            <person name="Paulsen I."/>
            <person name="Biedendieck R."/>
            <person name="Braun C."/>
            <person name="Grayburn S."/>
            <person name="Dhingra S."/>
            <person name="Lukyanchuk V."/>
            <person name="Ball B."/>
            <person name="Ul-Qamar R."/>
            <person name="Seibel J."/>
            <person name="Bremer E."/>
            <person name="Jahn D."/>
            <person name="Ravel J."/>
            <person name="Vary P.S."/>
        </authorList>
    </citation>
    <scope>NUCLEOTIDE SEQUENCE [LARGE SCALE GENOMIC DNA]</scope>
    <source>
        <strain evidence="3">DSM 319 / IMG 1521</strain>
    </source>
</reference>
<proteinExistence type="predicted"/>
<sequence length="96" mass="11725">MRVSLMVESFRLSPVIKWLFIGTFQKFHDLLETFILSYCKQQNFILPQIKIYCQWKICNVFKKCYNSFTIVFSIVFRIPLCFFQVELWIPFFNTLF</sequence>
<name>D5DDN5_PRIM3</name>
<gene>
    <name evidence="2" type="ordered locus">BMD_1732</name>
</gene>
<dbReference type="KEGG" id="bmd:BMD_1732"/>
<accession>D5DDN5</accession>
<feature type="transmembrane region" description="Helical" evidence="1">
    <location>
        <begin position="64"/>
        <end position="85"/>
    </location>
</feature>
<dbReference type="Proteomes" id="UP000002365">
    <property type="component" value="Chromosome"/>
</dbReference>
<dbReference type="HOGENOM" id="CLU_2353995_0_0_9"/>
<dbReference type="AlphaFoldDB" id="D5DDN5"/>
<keyword evidence="1" id="KW-1133">Transmembrane helix</keyword>
<protein>
    <submittedName>
        <fullName evidence="2">Uncharacterized protein</fullName>
    </submittedName>
</protein>
<evidence type="ECO:0000313" key="2">
    <source>
        <dbReference type="EMBL" id="ADF38586.1"/>
    </source>
</evidence>
<keyword evidence="1" id="KW-0812">Transmembrane</keyword>
<keyword evidence="1" id="KW-0472">Membrane</keyword>